<proteinExistence type="predicted"/>
<accession>A0A0C9UBC1</accession>
<dbReference type="EMBL" id="KN837924">
    <property type="protein sequence ID" value="KIJ22826.1"/>
    <property type="molecule type" value="Genomic_DNA"/>
</dbReference>
<protein>
    <submittedName>
        <fullName evidence="1">Uncharacterized protein</fullName>
    </submittedName>
</protein>
<dbReference type="HOGENOM" id="CLU_134590_0_0_1"/>
<evidence type="ECO:0000313" key="1">
    <source>
        <dbReference type="EMBL" id="KIJ22826.1"/>
    </source>
</evidence>
<dbReference type="Proteomes" id="UP000054279">
    <property type="component" value="Unassembled WGS sequence"/>
</dbReference>
<dbReference type="AlphaFoldDB" id="A0A0C9UBC1"/>
<organism evidence="1 2">
    <name type="scientific">Sphaerobolus stellatus (strain SS14)</name>
    <dbReference type="NCBI Taxonomy" id="990650"/>
    <lineage>
        <taxon>Eukaryota</taxon>
        <taxon>Fungi</taxon>
        <taxon>Dikarya</taxon>
        <taxon>Basidiomycota</taxon>
        <taxon>Agaricomycotina</taxon>
        <taxon>Agaricomycetes</taxon>
        <taxon>Phallomycetidae</taxon>
        <taxon>Geastrales</taxon>
        <taxon>Sphaerobolaceae</taxon>
        <taxon>Sphaerobolus</taxon>
    </lineage>
</organism>
<gene>
    <name evidence="1" type="ORF">M422DRAFT_276691</name>
</gene>
<evidence type="ECO:0000313" key="2">
    <source>
        <dbReference type="Proteomes" id="UP000054279"/>
    </source>
</evidence>
<sequence>MLSDVASGHVSWVALPVVGPLGLEGSMEAGRVYKGLHRNDSVLSLFTLNHHHLRVMVPPYEYNSQHAACLATLLVNMYPELLCLSSVLWDWREVWKWFSDRPWSSFCLVLCTSTQQLAAVELCEVLTMYTRSYPSSDGFHDNSGRAHREILPRRVELLDLYSGRQRHLA</sequence>
<name>A0A0C9UBC1_SPHS4</name>
<reference evidence="1 2" key="1">
    <citation type="submission" date="2014-06" db="EMBL/GenBank/DDBJ databases">
        <title>Evolutionary Origins and Diversification of the Mycorrhizal Mutualists.</title>
        <authorList>
            <consortium name="DOE Joint Genome Institute"/>
            <consortium name="Mycorrhizal Genomics Consortium"/>
            <person name="Kohler A."/>
            <person name="Kuo A."/>
            <person name="Nagy L.G."/>
            <person name="Floudas D."/>
            <person name="Copeland A."/>
            <person name="Barry K.W."/>
            <person name="Cichocki N."/>
            <person name="Veneault-Fourrey C."/>
            <person name="LaButti K."/>
            <person name="Lindquist E.A."/>
            <person name="Lipzen A."/>
            <person name="Lundell T."/>
            <person name="Morin E."/>
            <person name="Murat C."/>
            <person name="Riley R."/>
            <person name="Ohm R."/>
            <person name="Sun H."/>
            <person name="Tunlid A."/>
            <person name="Henrissat B."/>
            <person name="Grigoriev I.V."/>
            <person name="Hibbett D.S."/>
            <person name="Martin F."/>
        </authorList>
    </citation>
    <scope>NUCLEOTIDE SEQUENCE [LARGE SCALE GENOMIC DNA]</scope>
    <source>
        <strain evidence="1 2">SS14</strain>
    </source>
</reference>
<keyword evidence="2" id="KW-1185">Reference proteome</keyword>